<evidence type="ECO:0000313" key="4">
    <source>
        <dbReference type="Proteomes" id="UP000464053"/>
    </source>
</evidence>
<dbReference type="AlphaFoldDB" id="A0A6P1PZT9"/>
<feature type="transmembrane region" description="Helical" evidence="1">
    <location>
        <begin position="35"/>
        <end position="55"/>
    </location>
</feature>
<dbReference type="GO" id="GO:0000271">
    <property type="term" value="P:polysaccharide biosynthetic process"/>
    <property type="evidence" value="ECO:0007669"/>
    <property type="project" value="TreeGrafter"/>
</dbReference>
<dbReference type="EMBL" id="CP028271">
    <property type="protein sequence ID" value="QHM71105.1"/>
    <property type="molecule type" value="Genomic_DNA"/>
</dbReference>
<feature type="transmembrane region" description="Helical" evidence="1">
    <location>
        <begin position="300"/>
        <end position="321"/>
    </location>
</feature>
<dbReference type="Pfam" id="PF01757">
    <property type="entry name" value="Acyl_transf_3"/>
    <property type="match status" value="1"/>
</dbReference>
<feature type="transmembrane region" description="Helical" evidence="1">
    <location>
        <begin position="7"/>
        <end position="23"/>
    </location>
</feature>
<feature type="domain" description="Acyltransferase 3" evidence="2">
    <location>
        <begin position="3"/>
        <end position="319"/>
    </location>
</feature>
<feature type="transmembrane region" description="Helical" evidence="1">
    <location>
        <begin position="76"/>
        <end position="94"/>
    </location>
</feature>
<dbReference type="GO" id="GO:0016747">
    <property type="term" value="F:acyltransferase activity, transferring groups other than amino-acyl groups"/>
    <property type="evidence" value="ECO:0007669"/>
    <property type="project" value="InterPro"/>
</dbReference>
<keyword evidence="3" id="KW-0012">Acyltransferase</keyword>
<protein>
    <submittedName>
        <fullName evidence="3">O-acetyltransferase OatA</fullName>
        <ecNumber evidence="3">2.3.1.-</ecNumber>
    </submittedName>
</protein>
<accession>A0A6P1PZT9</accession>
<evidence type="ECO:0000313" key="3">
    <source>
        <dbReference type="EMBL" id="QHM71105.1"/>
    </source>
</evidence>
<feature type="transmembrane region" description="Helical" evidence="1">
    <location>
        <begin position="275"/>
        <end position="294"/>
    </location>
</feature>
<keyword evidence="3" id="KW-0808">Transferase</keyword>
<dbReference type="RefSeq" id="WP_280116110.1">
    <property type="nucleotide sequence ID" value="NZ_CP028271.1"/>
</dbReference>
<keyword evidence="1" id="KW-1133">Transmembrane helix</keyword>
<gene>
    <name evidence="3" type="primary">oatA_2</name>
    <name evidence="3" type="ORF">C7M51_01387</name>
</gene>
<sequence>MIVSVQVLRAVAALMVVMHHIAIKGEQYHNGALGFFHVGQFGVDLFFIISGYIMCYTTDGKKCNFGQFISRRFKRIIPLYWAITGVALIIYIIAPSMVNSSGGETSIISSWTLFPLGKKLLVNNGWTLSYEFAFYFIFAAGLMFNSAGKRILAVSLVLLCLVLLGFFFQPDNPSLKFITKFIMLEFILGMVAFYILKRMTLSRRVCFALLTLGILLLVIQNETGVYQSVAGRLVSGGVPMFFIFSGFVGLEDFFKSSAFWGKDLLILIGESSYSLYLVHAFTVAAGAVIAKKLHFAHHTWWFTLLLLSGSVIGGILCWRFVESPLNALFKAKGDKVPVKTAIAR</sequence>
<feature type="transmembrane region" description="Helical" evidence="1">
    <location>
        <begin position="205"/>
        <end position="221"/>
    </location>
</feature>
<proteinExistence type="predicted"/>
<dbReference type="Proteomes" id="UP000464053">
    <property type="component" value="Chromosome"/>
</dbReference>
<dbReference type="PANTHER" id="PTHR23028">
    <property type="entry name" value="ACETYLTRANSFERASE"/>
    <property type="match status" value="1"/>
</dbReference>
<reference evidence="3 4" key="1">
    <citation type="submission" date="2018-03" db="EMBL/GenBank/DDBJ databases">
        <title>Pantoea intestinalis SRCM103226 isolated form the mealworm.</title>
        <authorList>
            <person name="Jeong D.-Y."/>
            <person name="Kim J.W."/>
        </authorList>
    </citation>
    <scope>NUCLEOTIDE SEQUENCE [LARGE SCALE GENOMIC DNA]</scope>
    <source>
        <strain evidence="3 4">SRCM103226</strain>
    </source>
</reference>
<evidence type="ECO:0000256" key="1">
    <source>
        <dbReference type="SAM" id="Phobius"/>
    </source>
</evidence>
<name>A0A6P1PZT9_9GAMM</name>
<feature type="transmembrane region" description="Helical" evidence="1">
    <location>
        <begin position="151"/>
        <end position="169"/>
    </location>
</feature>
<dbReference type="EC" id="2.3.1.-" evidence="3"/>
<keyword evidence="4" id="KW-1185">Reference proteome</keyword>
<keyword evidence="1" id="KW-0812">Transmembrane</keyword>
<feature type="transmembrane region" description="Helical" evidence="1">
    <location>
        <begin position="175"/>
        <end position="196"/>
    </location>
</feature>
<feature type="transmembrane region" description="Helical" evidence="1">
    <location>
        <begin position="233"/>
        <end position="254"/>
    </location>
</feature>
<evidence type="ECO:0000259" key="2">
    <source>
        <dbReference type="Pfam" id="PF01757"/>
    </source>
</evidence>
<keyword evidence="1" id="KW-0472">Membrane</keyword>
<dbReference type="GO" id="GO:0016020">
    <property type="term" value="C:membrane"/>
    <property type="evidence" value="ECO:0007669"/>
    <property type="project" value="TreeGrafter"/>
</dbReference>
<dbReference type="KEGG" id="mint:C7M51_01387"/>
<organism evidence="3 4">
    <name type="scientific">Mixta intestinalis</name>
    <dbReference type="NCBI Taxonomy" id="1615494"/>
    <lineage>
        <taxon>Bacteria</taxon>
        <taxon>Pseudomonadati</taxon>
        <taxon>Pseudomonadota</taxon>
        <taxon>Gammaproteobacteria</taxon>
        <taxon>Enterobacterales</taxon>
        <taxon>Erwiniaceae</taxon>
        <taxon>Mixta</taxon>
    </lineage>
</organism>
<dbReference type="InterPro" id="IPR050879">
    <property type="entry name" value="Acyltransferase_3"/>
</dbReference>
<dbReference type="PANTHER" id="PTHR23028:SF131">
    <property type="entry name" value="BLR2367 PROTEIN"/>
    <property type="match status" value="1"/>
</dbReference>
<feature type="transmembrane region" description="Helical" evidence="1">
    <location>
        <begin position="125"/>
        <end position="144"/>
    </location>
</feature>
<dbReference type="InterPro" id="IPR002656">
    <property type="entry name" value="Acyl_transf_3_dom"/>
</dbReference>